<dbReference type="SUPFAM" id="SSF46785">
    <property type="entry name" value="Winged helix' DNA-binding domain"/>
    <property type="match status" value="2"/>
</dbReference>
<protein>
    <recommendedName>
        <fullName evidence="7">Vacuolar protein-sorting-associated protein 25</fullName>
    </recommendedName>
</protein>
<dbReference type="InterPro" id="IPR008570">
    <property type="entry name" value="ESCRT-II_cplx_Vps25-sub"/>
</dbReference>
<organism evidence="5 6">
    <name type="scientific">Neonectria magnoliae</name>
    <dbReference type="NCBI Taxonomy" id="2732573"/>
    <lineage>
        <taxon>Eukaryota</taxon>
        <taxon>Fungi</taxon>
        <taxon>Dikarya</taxon>
        <taxon>Ascomycota</taxon>
        <taxon>Pezizomycotina</taxon>
        <taxon>Sordariomycetes</taxon>
        <taxon>Hypocreomycetidae</taxon>
        <taxon>Hypocreales</taxon>
        <taxon>Nectriaceae</taxon>
        <taxon>Neonectria</taxon>
    </lineage>
</organism>
<dbReference type="PANTHER" id="PTHR13149">
    <property type="entry name" value="VACUOLAR PROTEIN SORTING-ASSOCIATED PROTEIN VPS25"/>
    <property type="match status" value="1"/>
</dbReference>
<comment type="caution">
    <text evidence="5">The sequence shown here is derived from an EMBL/GenBank/DDBJ whole genome shotgun (WGS) entry which is preliminary data.</text>
</comment>
<dbReference type="InterPro" id="IPR036388">
    <property type="entry name" value="WH-like_DNA-bd_sf"/>
</dbReference>
<evidence type="ECO:0000256" key="4">
    <source>
        <dbReference type="SAM" id="MobiDB-lite"/>
    </source>
</evidence>
<proteinExistence type="inferred from homology"/>
<keyword evidence="2" id="KW-0813">Transport</keyword>
<feature type="region of interest" description="Disordered" evidence="4">
    <location>
        <begin position="1"/>
        <end position="20"/>
    </location>
</feature>
<dbReference type="EMBL" id="JAZAVK010000122">
    <property type="protein sequence ID" value="KAK7421295.1"/>
    <property type="molecule type" value="Genomic_DNA"/>
</dbReference>
<evidence type="ECO:0000256" key="1">
    <source>
        <dbReference type="ARBA" id="ARBA00009674"/>
    </source>
</evidence>
<dbReference type="Gene3D" id="1.10.10.10">
    <property type="entry name" value="Winged helix-like DNA-binding domain superfamily/Winged helix DNA-binding domain"/>
    <property type="match status" value="1"/>
</dbReference>
<evidence type="ECO:0000256" key="3">
    <source>
        <dbReference type="ARBA" id="ARBA00022927"/>
    </source>
</evidence>
<evidence type="ECO:0000256" key="2">
    <source>
        <dbReference type="ARBA" id="ARBA00022448"/>
    </source>
</evidence>
<name>A0ABR1HK76_9HYPO</name>
<evidence type="ECO:0008006" key="7">
    <source>
        <dbReference type="Google" id="ProtNLM"/>
    </source>
</evidence>
<reference evidence="5 6" key="1">
    <citation type="journal article" date="2025" name="Microbiol. Resour. Announc.">
        <title>Draft genome sequences for Neonectria magnoliae and Neonectria punicea, canker pathogens of Liriodendron tulipifera and Acer saccharum in West Virginia.</title>
        <authorList>
            <person name="Petronek H.M."/>
            <person name="Kasson M.T."/>
            <person name="Metheny A.M."/>
            <person name="Stauder C.M."/>
            <person name="Lovett B."/>
            <person name="Lynch S.C."/>
            <person name="Garnas J.R."/>
            <person name="Kasson L.R."/>
            <person name="Stajich J.E."/>
        </authorList>
    </citation>
    <scope>NUCLEOTIDE SEQUENCE [LARGE SCALE GENOMIC DNA]</scope>
    <source>
        <strain evidence="5 6">NRRL 64651</strain>
    </source>
</reference>
<accession>A0ABR1HK76</accession>
<keyword evidence="6" id="KW-1185">Reference proteome</keyword>
<dbReference type="Gene3D" id="1.10.10.570">
    <property type="entry name" value="Winged helix' DNA-binding domain. Chain C. Domain 1"/>
    <property type="match status" value="1"/>
</dbReference>
<comment type="similarity">
    <text evidence="1">Belongs to the VPS25 family.</text>
</comment>
<sequence>MATATAATAPGPSNPADTSSASAADSASFAFPREYHFPAFYTRQTNLTTLHAQRTKWSALILAYARHHRIFRLALSSAADSDLFFNRRIDRRLQLDDIRDVVDFMRKDGRAEYVGGGSSGDVVFLFWRKPGEWAGLVESYVEETGQKGSVLTVYELVEGDGTKGTDIHGMDNEILLKALNVLVKRGKAQIFGQDDSLGVKFF</sequence>
<dbReference type="Proteomes" id="UP001498421">
    <property type="component" value="Unassembled WGS sequence"/>
</dbReference>
<dbReference type="Pfam" id="PF05871">
    <property type="entry name" value="ESCRT-II"/>
    <property type="match status" value="1"/>
</dbReference>
<dbReference type="InterPro" id="IPR036390">
    <property type="entry name" value="WH_DNA-bd_sf"/>
</dbReference>
<dbReference type="PANTHER" id="PTHR13149:SF0">
    <property type="entry name" value="VACUOLAR PROTEIN-SORTING-ASSOCIATED PROTEIN 25"/>
    <property type="match status" value="1"/>
</dbReference>
<evidence type="ECO:0000313" key="5">
    <source>
        <dbReference type="EMBL" id="KAK7421295.1"/>
    </source>
</evidence>
<dbReference type="InterPro" id="IPR014041">
    <property type="entry name" value="ESCRT-II_cplx_Vps25-sub_N"/>
</dbReference>
<evidence type="ECO:0000313" key="6">
    <source>
        <dbReference type="Proteomes" id="UP001498421"/>
    </source>
</evidence>
<keyword evidence="3" id="KW-0653">Protein transport</keyword>
<gene>
    <name evidence="5" type="ORF">QQZ08_010011</name>
</gene>